<keyword evidence="4" id="KW-1185">Reference proteome</keyword>
<evidence type="ECO:0000256" key="1">
    <source>
        <dbReference type="ARBA" id="ARBA00022741"/>
    </source>
</evidence>
<feature type="domain" description="Acb2/Tad1 hairpin" evidence="2">
    <location>
        <begin position="19"/>
        <end position="53"/>
    </location>
</feature>
<dbReference type="GeneID" id="28803232"/>
<dbReference type="Proteomes" id="UP000203982">
    <property type="component" value="Segment"/>
</dbReference>
<dbReference type="Pfam" id="PF24729">
    <property type="entry name" value="Acb2_Tad1_hairpin"/>
    <property type="match status" value="1"/>
</dbReference>
<accession>A0A166Y9V6</accession>
<dbReference type="RefSeq" id="YP_009273054.1">
    <property type="nucleotide sequence ID" value="NC_030901.1"/>
</dbReference>
<dbReference type="InterPro" id="IPR056098">
    <property type="entry name" value="Acb2/Tad1_hairpin"/>
</dbReference>
<gene>
    <name evidence="3" type="primary">11</name>
    <name evidence="3" type="ORF">PBI_CLUBL_11</name>
</gene>
<organism evidence="3 4">
    <name type="scientific">Gordonia phage ClubL</name>
    <dbReference type="NCBI Taxonomy" id="1838065"/>
    <lineage>
        <taxon>Viruses</taxon>
        <taxon>Duplodnaviria</taxon>
        <taxon>Heunggongvirae</taxon>
        <taxon>Uroviricota</taxon>
        <taxon>Caudoviricetes</taxon>
        <taxon>Smoothievirus</taxon>
        <taxon>Smoothievirus clubL</taxon>
    </lineage>
</organism>
<sequence>MSAMGDDYNGLYYMPLSSAFNNAEEELDKLPGSREKSLALTKLEEAYLWAREASR</sequence>
<dbReference type="KEGG" id="vg:28803232"/>
<proteinExistence type="predicted"/>
<evidence type="ECO:0000313" key="4">
    <source>
        <dbReference type="Proteomes" id="UP000203982"/>
    </source>
</evidence>
<dbReference type="GO" id="GO:0000166">
    <property type="term" value="F:nucleotide binding"/>
    <property type="evidence" value="ECO:0007669"/>
    <property type="project" value="UniProtKB-KW"/>
</dbReference>
<protein>
    <recommendedName>
        <fullName evidence="2">Acb2/Tad1 hairpin domain-containing protein</fullName>
    </recommendedName>
</protein>
<name>A0A166Y9V6_9CAUD</name>
<dbReference type="EMBL" id="KU998246">
    <property type="protein sequence ID" value="ANA86517.1"/>
    <property type="molecule type" value="Genomic_DNA"/>
</dbReference>
<keyword evidence="1" id="KW-0547">Nucleotide-binding</keyword>
<evidence type="ECO:0000259" key="2">
    <source>
        <dbReference type="Pfam" id="PF24729"/>
    </source>
</evidence>
<reference evidence="3 4" key="1">
    <citation type="submission" date="2016-03" db="EMBL/GenBank/DDBJ databases">
        <authorList>
            <person name="Montgomery M.T."/>
            <person name="Guerrero C.A."/>
            <person name="Mavrich T.N."/>
            <person name="Pope W.H."/>
            <person name="Garlena R.A."/>
            <person name="Russell D.A."/>
            <person name="Jacobs-Sera D."/>
            <person name="Hendrix R.W."/>
            <person name="Hatfull G.F."/>
        </authorList>
    </citation>
    <scope>NUCLEOTIDE SEQUENCE [LARGE SCALE GENOMIC DNA]</scope>
</reference>
<evidence type="ECO:0000313" key="3">
    <source>
        <dbReference type="EMBL" id="ANA86517.1"/>
    </source>
</evidence>